<sequence length="100" mass="11783">MQDHDWDNGGWMRSLGMLLFGDAPEIRDHKGRRVRDNDFLVLLNAHHEPVKFKLPPDVRRKRWFFGFDTARPDLPSGQEKITKALVRLEGRSLVVLRHIR</sequence>
<organism evidence="1">
    <name type="scientific">uncultured Thermomonospora sp</name>
    <dbReference type="NCBI Taxonomy" id="671175"/>
    <lineage>
        <taxon>Bacteria</taxon>
        <taxon>Bacillati</taxon>
        <taxon>Actinomycetota</taxon>
        <taxon>Actinomycetes</taxon>
        <taxon>Streptosporangiales</taxon>
        <taxon>Thermomonosporaceae</taxon>
        <taxon>Thermomonospora</taxon>
        <taxon>environmental samples</taxon>
    </lineage>
</organism>
<dbReference type="AlphaFoldDB" id="A0A060BXE8"/>
<dbReference type="SUPFAM" id="SSF51011">
    <property type="entry name" value="Glycosyl hydrolase domain"/>
    <property type="match status" value="1"/>
</dbReference>
<dbReference type="EMBL" id="KF118190">
    <property type="protein sequence ID" value="AIA85450.1"/>
    <property type="molecule type" value="Genomic_DNA"/>
</dbReference>
<reference evidence="1" key="1">
    <citation type="journal article" date="2013" name="Environ. Microbiol.">
        <title>Seasonally variable intestinal metagenomes of the red palm weevil (Rhynchophorus ferrugineus).</title>
        <authorList>
            <person name="Jia S."/>
            <person name="Zhang X."/>
            <person name="Zhang G."/>
            <person name="Yin A."/>
            <person name="Zhang S."/>
            <person name="Li F."/>
            <person name="Wang L."/>
            <person name="Zhao D."/>
            <person name="Yun Q."/>
            <person name="Tala"/>
            <person name="Wang J."/>
            <person name="Sun G."/>
            <person name="Baabdullah M."/>
            <person name="Yu X."/>
            <person name="Hu S."/>
            <person name="Al-Mssallem I.S."/>
            <person name="Yu J."/>
        </authorList>
    </citation>
    <scope>NUCLEOTIDE SEQUENCE</scope>
</reference>
<name>A0A060BXE8_9ACTN</name>
<proteinExistence type="predicted"/>
<accession>A0A060BXE8</accession>
<evidence type="ECO:0000313" key="1">
    <source>
        <dbReference type="EMBL" id="AIA85450.1"/>
    </source>
</evidence>
<protein>
    <submittedName>
        <fullName evidence="1">CAZy families CBM48|GH13 protein</fullName>
    </submittedName>
</protein>
<dbReference type="Gene3D" id="2.60.40.1180">
    <property type="entry name" value="Golgi alpha-mannosidase II"/>
    <property type="match status" value="1"/>
</dbReference>
<dbReference type="InterPro" id="IPR013780">
    <property type="entry name" value="Glyco_hydro_b"/>
</dbReference>